<dbReference type="AlphaFoldDB" id="A0A4C2A9J3"/>
<proteinExistence type="predicted"/>
<name>A0A4C2A9J3_EUMVA</name>
<keyword evidence="2" id="KW-1185">Reference proteome</keyword>
<reference evidence="1 2" key="1">
    <citation type="journal article" date="2019" name="Commun. Biol.">
        <title>The bagworm genome reveals a unique fibroin gene that provides high tensile strength.</title>
        <authorList>
            <person name="Kono N."/>
            <person name="Nakamura H."/>
            <person name="Ohtoshi R."/>
            <person name="Tomita M."/>
            <person name="Numata K."/>
            <person name="Arakawa K."/>
        </authorList>
    </citation>
    <scope>NUCLEOTIDE SEQUENCE [LARGE SCALE GENOMIC DNA]</scope>
</reference>
<sequence>MDYLKGTNGNECIEFPSSGIILAIPKIRLTLNNGSNAIEILFLRIDTMNMTGGKNKFALLFWNKSIHFSGGNRFQKNIHEPVQFMTPSKGYIMNVNKRKNANDERRMRTPQAVYRRDRKHTEKEYNKAVSLWNKQKRHSTHKIGVLVSLR</sequence>
<gene>
    <name evidence="1" type="ORF">EVAR_100362_1</name>
</gene>
<dbReference type="Proteomes" id="UP000299102">
    <property type="component" value="Unassembled WGS sequence"/>
</dbReference>
<evidence type="ECO:0000313" key="2">
    <source>
        <dbReference type="Proteomes" id="UP000299102"/>
    </source>
</evidence>
<organism evidence="1 2">
    <name type="scientific">Eumeta variegata</name>
    <name type="common">Bagworm moth</name>
    <name type="synonym">Eumeta japonica</name>
    <dbReference type="NCBI Taxonomy" id="151549"/>
    <lineage>
        <taxon>Eukaryota</taxon>
        <taxon>Metazoa</taxon>
        <taxon>Ecdysozoa</taxon>
        <taxon>Arthropoda</taxon>
        <taxon>Hexapoda</taxon>
        <taxon>Insecta</taxon>
        <taxon>Pterygota</taxon>
        <taxon>Neoptera</taxon>
        <taxon>Endopterygota</taxon>
        <taxon>Lepidoptera</taxon>
        <taxon>Glossata</taxon>
        <taxon>Ditrysia</taxon>
        <taxon>Tineoidea</taxon>
        <taxon>Psychidae</taxon>
        <taxon>Oiketicinae</taxon>
        <taxon>Eumeta</taxon>
    </lineage>
</organism>
<evidence type="ECO:0000313" key="1">
    <source>
        <dbReference type="EMBL" id="GBP95547.1"/>
    </source>
</evidence>
<accession>A0A4C2A9J3</accession>
<dbReference type="EMBL" id="BGZK01002649">
    <property type="protein sequence ID" value="GBP95547.1"/>
    <property type="molecule type" value="Genomic_DNA"/>
</dbReference>
<protein>
    <submittedName>
        <fullName evidence="1">Uncharacterized protein</fullName>
    </submittedName>
</protein>
<comment type="caution">
    <text evidence="1">The sequence shown here is derived from an EMBL/GenBank/DDBJ whole genome shotgun (WGS) entry which is preliminary data.</text>
</comment>